<dbReference type="Gene3D" id="1.20.120.450">
    <property type="entry name" value="dinb family like domain"/>
    <property type="match status" value="1"/>
</dbReference>
<reference evidence="2" key="2">
    <citation type="submission" date="2020-10" db="EMBL/GenBank/DDBJ databases">
        <title>Mucilaginibacter sp. nov., isolated from soil.</title>
        <authorList>
            <person name="Jeon C.O."/>
        </authorList>
    </citation>
    <scope>NUCLEOTIDE SEQUENCE</scope>
    <source>
        <strain evidence="2">R11</strain>
    </source>
</reference>
<dbReference type="InterPro" id="IPR024775">
    <property type="entry name" value="DinB-like"/>
</dbReference>
<protein>
    <submittedName>
        <fullName evidence="2">DinB family protein</fullName>
    </submittedName>
</protein>
<sequence>MSAPLPNEYAPLQASYVQAASNRGDIVKLLSKLKDSTYDFLTQIPRGKASFAYAEGKWTVKQVIGHLIDSERIFAYRLLCFSRGEKKELPSFNQDEYVAAIDYEERSLKSLADEFKAVREANLYLYESLTDEQLQLTGSANGYFMTVNALLYIIAGHELHHIGILRDRYLQVLV</sequence>
<dbReference type="RefSeq" id="WP_166585159.1">
    <property type="nucleotide sequence ID" value="NZ_WWEO01000041.1"/>
</dbReference>
<evidence type="ECO:0000259" key="1">
    <source>
        <dbReference type="Pfam" id="PF12867"/>
    </source>
</evidence>
<dbReference type="EMBL" id="WWEO01000041">
    <property type="protein sequence ID" value="NCD69172.1"/>
    <property type="molecule type" value="Genomic_DNA"/>
</dbReference>
<dbReference type="InterPro" id="IPR034660">
    <property type="entry name" value="DinB/YfiT-like"/>
</dbReference>
<dbReference type="SUPFAM" id="SSF109854">
    <property type="entry name" value="DinB/YfiT-like putative metalloenzymes"/>
    <property type="match status" value="1"/>
</dbReference>
<name>A0A966DTC0_9SPHI</name>
<keyword evidence="3" id="KW-1185">Reference proteome</keyword>
<comment type="caution">
    <text evidence="2">The sequence shown here is derived from an EMBL/GenBank/DDBJ whole genome shotgun (WGS) entry which is preliminary data.</text>
</comment>
<dbReference type="AlphaFoldDB" id="A0A966DTC0"/>
<organism evidence="2 3">
    <name type="scientific">Mucilaginibacter agri</name>
    <dbReference type="NCBI Taxonomy" id="2695265"/>
    <lineage>
        <taxon>Bacteria</taxon>
        <taxon>Pseudomonadati</taxon>
        <taxon>Bacteroidota</taxon>
        <taxon>Sphingobacteriia</taxon>
        <taxon>Sphingobacteriales</taxon>
        <taxon>Sphingobacteriaceae</taxon>
        <taxon>Mucilaginibacter</taxon>
    </lineage>
</organism>
<evidence type="ECO:0000313" key="2">
    <source>
        <dbReference type="EMBL" id="NCD69172.1"/>
    </source>
</evidence>
<gene>
    <name evidence="2" type="ORF">GSY63_07375</name>
</gene>
<reference evidence="2" key="1">
    <citation type="submission" date="2020-01" db="EMBL/GenBank/DDBJ databases">
        <authorList>
            <person name="Seo Y.L."/>
        </authorList>
    </citation>
    <scope>NUCLEOTIDE SEQUENCE</scope>
    <source>
        <strain evidence="2">R11</strain>
    </source>
</reference>
<dbReference type="Pfam" id="PF12867">
    <property type="entry name" value="DinB_2"/>
    <property type="match status" value="1"/>
</dbReference>
<accession>A0A966DTC0</accession>
<feature type="domain" description="DinB-like" evidence="1">
    <location>
        <begin position="35"/>
        <end position="164"/>
    </location>
</feature>
<dbReference type="Proteomes" id="UP000638732">
    <property type="component" value="Unassembled WGS sequence"/>
</dbReference>
<evidence type="ECO:0000313" key="3">
    <source>
        <dbReference type="Proteomes" id="UP000638732"/>
    </source>
</evidence>
<proteinExistence type="predicted"/>